<dbReference type="InterPro" id="IPR004158">
    <property type="entry name" value="DUF247_pln"/>
</dbReference>
<keyword evidence="1" id="KW-0812">Transmembrane</keyword>
<gene>
    <name evidence="2" type="ORF">Pyn_11332</name>
</gene>
<evidence type="ECO:0000313" key="3">
    <source>
        <dbReference type="Proteomes" id="UP000250321"/>
    </source>
</evidence>
<sequence length="439" mass="50058">MRRRAGNNEAPINIENPYILLAASIRQMLDTSVSREGHCIYRVPAYLRCKSKDVYTPSVISIGPLHHDNGDLKPMEELKRSYLKKFLHRVDVRLEVYIKKIKDQEEKLRACYADVIEFSSEDFIQIMMVDAAFVIEILLKLCGHRFNPLGVDGHDNISSKSWIINYIMPDMLKLENQVPFCILEDLLELQRIAADANNNITYVIPSMMNLAFEFINMTFSSTSMVQNVGMLGSSSLKVEHFIAFLRLFYLPKDSHIINIGGEVKAVNAPSISELEMAGVKIVWGSSTSLSAIRFVDGILEIPRLLIHNGSELLFRNIVAFEQCHGCPSYVNSYLSILDDFVNAPMDVELLVGKGIFINMLSNHNEVSTLINDLGKGVISDFYFGSVREELDRYLKSPWIKWKSTLKRHFFNSPWATKQMIPFIIILMLTIIQMVYSTIK</sequence>
<accession>A0A314YUE0</accession>
<name>A0A314YUE0_PRUYE</name>
<proteinExistence type="predicted"/>
<dbReference type="EMBL" id="PJQY01000669">
    <property type="protein sequence ID" value="PQQ08754.1"/>
    <property type="molecule type" value="Genomic_DNA"/>
</dbReference>
<protein>
    <submittedName>
        <fullName evidence="2">UPF0481 protein</fullName>
    </submittedName>
</protein>
<dbReference type="PANTHER" id="PTHR31170">
    <property type="entry name" value="BNAC04G53230D PROTEIN"/>
    <property type="match status" value="1"/>
</dbReference>
<keyword evidence="1" id="KW-0472">Membrane</keyword>
<reference evidence="2 3" key="1">
    <citation type="submission" date="2018-02" db="EMBL/GenBank/DDBJ databases">
        <title>Draft genome of wild Prunus yedoensis var. nudiflora.</title>
        <authorList>
            <person name="Baek S."/>
            <person name="Kim J.-H."/>
            <person name="Choi K."/>
            <person name="Kim G.-B."/>
            <person name="Cho A."/>
            <person name="Jang H."/>
            <person name="Shin C.-H."/>
            <person name="Yu H.-J."/>
            <person name="Mun J.-H."/>
        </authorList>
    </citation>
    <scope>NUCLEOTIDE SEQUENCE [LARGE SCALE GENOMIC DNA]</scope>
    <source>
        <strain evidence="3">cv. Jeju island</strain>
        <tissue evidence="2">Leaf</tissue>
    </source>
</reference>
<dbReference type="PANTHER" id="PTHR31170:SF17">
    <property type="match status" value="1"/>
</dbReference>
<keyword evidence="3" id="KW-1185">Reference proteome</keyword>
<dbReference type="OrthoDB" id="672127at2759"/>
<dbReference type="Pfam" id="PF03140">
    <property type="entry name" value="DUF247"/>
    <property type="match status" value="1"/>
</dbReference>
<keyword evidence="1" id="KW-1133">Transmembrane helix</keyword>
<dbReference type="Proteomes" id="UP000250321">
    <property type="component" value="Unassembled WGS sequence"/>
</dbReference>
<feature type="transmembrane region" description="Helical" evidence="1">
    <location>
        <begin position="419"/>
        <end position="438"/>
    </location>
</feature>
<organism evidence="2 3">
    <name type="scientific">Prunus yedoensis var. nudiflora</name>
    <dbReference type="NCBI Taxonomy" id="2094558"/>
    <lineage>
        <taxon>Eukaryota</taxon>
        <taxon>Viridiplantae</taxon>
        <taxon>Streptophyta</taxon>
        <taxon>Embryophyta</taxon>
        <taxon>Tracheophyta</taxon>
        <taxon>Spermatophyta</taxon>
        <taxon>Magnoliopsida</taxon>
        <taxon>eudicotyledons</taxon>
        <taxon>Gunneridae</taxon>
        <taxon>Pentapetalae</taxon>
        <taxon>rosids</taxon>
        <taxon>fabids</taxon>
        <taxon>Rosales</taxon>
        <taxon>Rosaceae</taxon>
        <taxon>Amygdaloideae</taxon>
        <taxon>Amygdaleae</taxon>
        <taxon>Prunus</taxon>
    </lineage>
</organism>
<evidence type="ECO:0000313" key="2">
    <source>
        <dbReference type="EMBL" id="PQQ08754.1"/>
    </source>
</evidence>
<dbReference type="STRING" id="2094558.A0A314YUE0"/>
<comment type="caution">
    <text evidence="2">The sequence shown here is derived from an EMBL/GenBank/DDBJ whole genome shotgun (WGS) entry which is preliminary data.</text>
</comment>
<dbReference type="AlphaFoldDB" id="A0A314YUE0"/>
<evidence type="ECO:0000256" key="1">
    <source>
        <dbReference type="SAM" id="Phobius"/>
    </source>
</evidence>